<sequence>MSYQPKGLNAIRLQQINQTIFKTRKSQEYPCDLSSEYQSRNNSIKHTRAITQHNQRLMNEDEIQKMQRPQTSEGSRRNRISEKHTQNGNLNSNLKCDILECENEEDNQEYQQQSNYHVICNSNNTTRSAQPKVPFQTTLDQDFLSLFAND</sequence>
<name>A0A8S1Q3B7_PARPR</name>
<feature type="region of interest" description="Disordered" evidence="1">
    <location>
        <begin position="56"/>
        <end position="91"/>
    </location>
</feature>
<dbReference type="AlphaFoldDB" id="A0A8S1Q3B7"/>
<evidence type="ECO:0000313" key="3">
    <source>
        <dbReference type="Proteomes" id="UP000688137"/>
    </source>
</evidence>
<protein>
    <submittedName>
        <fullName evidence="2">Uncharacterized protein</fullName>
    </submittedName>
</protein>
<comment type="caution">
    <text evidence="2">The sequence shown here is derived from an EMBL/GenBank/DDBJ whole genome shotgun (WGS) entry which is preliminary data.</text>
</comment>
<dbReference type="EMBL" id="CAJJDM010000147">
    <property type="protein sequence ID" value="CAD8110129.1"/>
    <property type="molecule type" value="Genomic_DNA"/>
</dbReference>
<dbReference type="OMA" id="VICNSNN"/>
<evidence type="ECO:0000256" key="1">
    <source>
        <dbReference type="SAM" id="MobiDB-lite"/>
    </source>
</evidence>
<proteinExistence type="predicted"/>
<feature type="compositionally biased region" description="Basic and acidic residues" evidence="1">
    <location>
        <begin position="74"/>
        <end position="85"/>
    </location>
</feature>
<reference evidence="2" key="1">
    <citation type="submission" date="2021-01" db="EMBL/GenBank/DDBJ databases">
        <authorList>
            <consortium name="Genoscope - CEA"/>
            <person name="William W."/>
        </authorList>
    </citation>
    <scope>NUCLEOTIDE SEQUENCE</scope>
</reference>
<accession>A0A8S1Q3B7</accession>
<organism evidence="2 3">
    <name type="scientific">Paramecium primaurelia</name>
    <dbReference type="NCBI Taxonomy" id="5886"/>
    <lineage>
        <taxon>Eukaryota</taxon>
        <taxon>Sar</taxon>
        <taxon>Alveolata</taxon>
        <taxon>Ciliophora</taxon>
        <taxon>Intramacronucleata</taxon>
        <taxon>Oligohymenophorea</taxon>
        <taxon>Peniculida</taxon>
        <taxon>Parameciidae</taxon>
        <taxon>Paramecium</taxon>
    </lineage>
</organism>
<dbReference type="Proteomes" id="UP000688137">
    <property type="component" value="Unassembled WGS sequence"/>
</dbReference>
<evidence type="ECO:0000313" key="2">
    <source>
        <dbReference type="EMBL" id="CAD8110129.1"/>
    </source>
</evidence>
<keyword evidence="3" id="KW-1185">Reference proteome</keyword>
<gene>
    <name evidence="2" type="ORF">PPRIM_AZ9-3.1.T1430030</name>
</gene>